<dbReference type="GO" id="GO:0019464">
    <property type="term" value="P:glycine decarboxylation via glycine cleavage system"/>
    <property type="evidence" value="ECO:0007669"/>
    <property type="project" value="UniProtKB-UniRule"/>
</dbReference>
<dbReference type="InterPro" id="IPR013977">
    <property type="entry name" value="GcvT_C"/>
</dbReference>
<evidence type="ECO:0000313" key="12">
    <source>
        <dbReference type="EMBL" id="KUK89783.1"/>
    </source>
</evidence>
<gene>
    <name evidence="7 11" type="primary">gcvT</name>
    <name evidence="11" type="ORF">DIT26_08400</name>
    <name evidence="12" type="ORF">XE02_0855</name>
</gene>
<dbReference type="Pfam" id="PF08669">
    <property type="entry name" value="GCV_T_C"/>
    <property type="match status" value="1"/>
</dbReference>
<evidence type="ECO:0000256" key="8">
    <source>
        <dbReference type="PIRSR" id="PIRSR006487-1"/>
    </source>
</evidence>
<sequence>MSDLKRTPLYSEHVRLKGKLVDFAGWEMPLQFDSIINEHNLVRKKAGLFDVSHMGEIEIVGPDAIRFSDYLITNSVSSLKNGAIVYSPMCNENGGIVDDVLVYRIGNGKVMFVVNASNKDKDFEWIKKNKGAFDVQIKDASDDFAQIAFQGPHAEEILREISQVKLADIPFYHFVYGRVNGIQALVSRTGYTGEDGFELYIDPQGAIPLWRKILETGADLGVKPIGLGARDTLRFEASYMLYGNELTDETTPLEAGLKWTVKMDKDFIGKAVLEEQLANGTKYKLKGLELSGRSIARHGFEVFDGEKKVGWITSGVFSPTLGKSLALAYLEKDYWKSGSEVQVEIRSKKAPAVVVKTPFYRGSVKSKS</sequence>
<name>A0A101I6T4_9BACT</name>
<keyword evidence="12" id="KW-0489">Methyltransferase</keyword>
<dbReference type="GO" id="GO:0008483">
    <property type="term" value="F:transaminase activity"/>
    <property type="evidence" value="ECO:0007669"/>
    <property type="project" value="UniProtKB-KW"/>
</dbReference>
<reference evidence="12" key="1">
    <citation type="journal article" date="2015" name="MBio">
        <title>Genome-resolved metagenomic analysis reveals roles for candidate phyla and other microbial community members in biogeochemical transformations in oil reservoirs.</title>
        <authorList>
            <person name="Hu P."/>
            <person name="Tom L."/>
            <person name="Singh A."/>
            <person name="Thomas B.C."/>
            <person name="Baker B.J."/>
            <person name="Piceno Y.M."/>
            <person name="Andersen G.L."/>
            <person name="Banfield J.F."/>
        </authorList>
    </citation>
    <scope>NUCLEOTIDE SEQUENCE [LARGE SCALE GENOMIC DNA]</scope>
    <source>
        <strain evidence="12">46_70</strain>
    </source>
</reference>
<dbReference type="InterPro" id="IPR006223">
    <property type="entry name" value="GcvT"/>
</dbReference>
<dbReference type="Gene3D" id="2.40.30.110">
    <property type="entry name" value="Aminomethyltransferase beta-barrel domains"/>
    <property type="match status" value="1"/>
</dbReference>
<dbReference type="FunFam" id="3.30.70.1400:FF:000001">
    <property type="entry name" value="Aminomethyltransferase"/>
    <property type="match status" value="1"/>
</dbReference>
<dbReference type="AlphaFoldDB" id="A0A101I6T4"/>
<dbReference type="GO" id="GO:0008168">
    <property type="term" value="F:methyltransferase activity"/>
    <property type="evidence" value="ECO:0007669"/>
    <property type="project" value="UniProtKB-KW"/>
</dbReference>
<evidence type="ECO:0000256" key="1">
    <source>
        <dbReference type="ARBA" id="ARBA00008609"/>
    </source>
</evidence>
<evidence type="ECO:0000259" key="10">
    <source>
        <dbReference type="Pfam" id="PF08669"/>
    </source>
</evidence>
<feature type="domain" description="GCVT N-terminal" evidence="9">
    <location>
        <begin position="9"/>
        <end position="265"/>
    </location>
</feature>
<dbReference type="InterPro" id="IPR022903">
    <property type="entry name" value="GcvT_bac"/>
</dbReference>
<dbReference type="InterPro" id="IPR027266">
    <property type="entry name" value="TrmE/GcvT-like"/>
</dbReference>
<evidence type="ECO:0000313" key="13">
    <source>
        <dbReference type="Proteomes" id="UP000055014"/>
    </source>
</evidence>
<evidence type="ECO:0000256" key="7">
    <source>
        <dbReference type="HAMAP-Rule" id="MF_00259"/>
    </source>
</evidence>
<dbReference type="Gene3D" id="3.30.70.1400">
    <property type="entry name" value="Aminomethyltransferase beta-barrel domains"/>
    <property type="match status" value="1"/>
</dbReference>
<feature type="domain" description="Aminomethyltransferase C-terminal" evidence="10">
    <location>
        <begin position="284"/>
        <end position="360"/>
    </location>
</feature>
<dbReference type="SUPFAM" id="SSF101790">
    <property type="entry name" value="Aminomethyltransferase beta-barrel domain"/>
    <property type="match status" value="1"/>
</dbReference>
<dbReference type="InterPro" id="IPR029043">
    <property type="entry name" value="GcvT/YgfZ_C"/>
</dbReference>
<accession>A0A101I6T4</accession>
<evidence type="ECO:0000256" key="3">
    <source>
        <dbReference type="ARBA" id="ARBA00022576"/>
    </source>
</evidence>
<dbReference type="PIRSF" id="PIRSF006487">
    <property type="entry name" value="GcvT"/>
    <property type="match status" value="1"/>
</dbReference>
<protein>
    <recommendedName>
        <fullName evidence="2 7">Aminomethyltransferase</fullName>
        <ecNumber evidence="2 7">2.1.2.10</ecNumber>
    </recommendedName>
    <alternativeName>
        <fullName evidence="5 7">Glycine cleavage system T protein</fullName>
    </alternativeName>
</protein>
<comment type="catalytic activity">
    <reaction evidence="6 7">
        <text>N(6)-[(R)-S(8)-aminomethyldihydrolipoyl]-L-lysyl-[protein] + (6S)-5,6,7,8-tetrahydrofolate = N(6)-[(R)-dihydrolipoyl]-L-lysyl-[protein] + (6R)-5,10-methylene-5,6,7,8-tetrahydrofolate + NH4(+)</text>
        <dbReference type="Rhea" id="RHEA:16945"/>
        <dbReference type="Rhea" id="RHEA-COMP:10475"/>
        <dbReference type="Rhea" id="RHEA-COMP:10492"/>
        <dbReference type="ChEBI" id="CHEBI:15636"/>
        <dbReference type="ChEBI" id="CHEBI:28938"/>
        <dbReference type="ChEBI" id="CHEBI:57453"/>
        <dbReference type="ChEBI" id="CHEBI:83100"/>
        <dbReference type="ChEBI" id="CHEBI:83143"/>
        <dbReference type="EC" id="2.1.2.10"/>
    </reaction>
</comment>
<keyword evidence="4 7" id="KW-0808">Transferase</keyword>
<evidence type="ECO:0000256" key="6">
    <source>
        <dbReference type="ARBA" id="ARBA00047665"/>
    </source>
</evidence>
<evidence type="ECO:0000256" key="2">
    <source>
        <dbReference type="ARBA" id="ARBA00012616"/>
    </source>
</evidence>
<reference evidence="13" key="2">
    <citation type="journal article" date="2015" name="MBio">
        <title>Genome-Resolved Metagenomic Analysis Reveals Roles for Candidate Phyla and Other Microbial Community Members in Biogeochemical Transformations in Oil Reservoirs.</title>
        <authorList>
            <person name="Hu P."/>
            <person name="Tom L."/>
            <person name="Singh A."/>
            <person name="Thomas B.C."/>
            <person name="Baker B.J."/>
            <person name="Piceno Y.M."/>
            <person name="Andersen G.L."/>
            <person name="Banfield J.F."/>
        </authorList>
    </citation>
    <scope>NUCLEOTIDE SEQUENCE [LARGE SCALE GENOMIC DNA]</scope>
</reference>
<dbReference type="NCBIfam" id="NF001567">
    <property type="entry name" value="PRK00389.1"/>
    <property type="match status" value="1"/>
</dbReference>
<evidence type="ECO:0000256" key="5">
    <source>
        <dbReference type="ARBA" id="ARBA00031395"/>
    </source>
</evidence>
<proteinExistence type="inferred from homology"/>
<dbReference type="Gene3D" id="3.30.1360.120">
    <property type="entry name" value="Probable tRNA modification gtpase trme, domain 1"/>
    <property type="match status" value="1"/>
</dbReference>
<dbReference type="Pfam" id="PF01571">
    <property type="entry name" value="GCV_T"/>
    <property type="match status" value="1"/>
</dbReference>
<dbReference type="GO" id="GO:0005960">
    <property type="term" value="C:glycine cleavage complex"/>
    <property type="evidence" value="ECO:0007669"/>
    <property type="project" value="InterPro"/>
</dbReference>
<comment type="subunit">
    <text evidence="7">The glycine cleavage system is composed of four proteins: P, T, L and H.</text>
</comment>
<comment type="caution">
    <text evidence="12">The sequence shown here is derived from an EMBL/GenBank/DDBJ whole genome shotgun (WGS) entry which is preliminary data.</text>
</comment>
<dbReference type="NCBIfam" id="TIGR00528">
    <property type="entry name" value="gcvT"/>
    <property type="match status" value="1"/>
</dbReference>
<dbReference type="FunFam" id="4.10.1250.10:FF:000001">
    <property type="entry name" value="Aminomethyltransferase"/>
    <property type="match status" value="1"/>
</dbReference>
<reference evidence="11 14" key="3">
    <citation type="journal article" date="2018" name="Nat. Biotechnol.">
        <title>A standardized bacterial taxonomy based on genome phylogeny substantially revises the tree of life.</title>
        <authorList>
            <person name="Parks D.H."/>
            <person name="Chuvochina M."/>
            <person name="Waite D.W."/>
            <person name="Rinke C."/>
            <person name="Skarshewski A."/>
            <person name="Chaumeil P.A."/>
            <person name="Hugenholtz P."/>
        </authorList>
    </citation>
    <scope>NUCLEOTIDE SEQUENCE [LARGE SCALE GENOMIC DNA]</scope>
    <source>
        <strain evidence="11">UBA9905</strain>
    </source>
</reference>
<evidence type="ECO:0000256" key="4">
    <source>
        <dbReference type="ARBA" id="ARBA00022679"/>
    </source>
</evidence>
<dbReference type="InterPro" id="IPR028896">
    <property type="entry name" value="GcvT/YgfZ/DmdA"/>
</dbReference>
<evidence type="ECO:0000313" key="14">
    <source>
        <dbReference type="Proteomes" id="UP000264215"/>
    </source>
</evidence>
<dbReference type="Gene3D" id="4.10.1250.10">
    <property type="entry name" value="Aminomethyltransferase fragment"/>
    <property type="match status" value="1"/>
</dbReference>
<dbReference type="HAMAP" id="MF_00259">
    <property type="entry name" value="GcvT"/>
    <property type="match status" value="1"/>
</dbReference>
<dbReference type="PATRIC" id="fig|1236046.5.peg.468"/>
<dbReference type="EMBL" id="DQBS01000187">
    <property type="protein sequence ID" value="HCO70573.1"/>
    <property type="molecule type" value="Genomic_DNA"/>
</dbReference>
<evidence type="ECO:0000313" key="11">
    <source>
        <dbReference type="EMBL" id="HCO70573.1"/>
    </source>
</evidence>
<dbReference type="GO" id="GO:0032259">
    <property type="term" value="P:methylation"/>
    <property type="evidence" value="ECO:0007669"/>
    <property type="project" value="UniProtKB-KW"/>
</dbReference>
<comment type="similarity">
    <text evidence="1 7">Belongs to the GcvT family.</text>
</comment>
<dbReference type="EMBL" id="LGGW01000067">
    <property type="protein sequence ID" value="KUK89783.1"/>
    <property type="molecule type" value="Genomic_DNA"/>
</dbReference>
<dbReference type="FunFam" id="2.40.30.110:FF:000003">
    <property type="entry name" value="Aminomethyltransferase"/>
    <property type="match status" value="1"/>
</dbReference>
<comment type="function">
    <text evidence="7">The glycine cleavage system catalyzes the degradation of glycine.</text>
</comment>
<dbReference type="Proteomes" id="UP000264215">
    <property type="component" value="Unassembled WGS sequence"/>
</dbReference>
<keyword evidence="3 7" id="KW-0032">Aminotransferase</keyword>
<dbReference type="InterPro" id="IPR006222">
    <property type="entry name" value="GCVT_N"/>
</dbReference>
<dbReference type="GO" id="GO:0004047">
    <property type="term" value="F:aminomethyltransferase activity"/>
    <property type="evidence" value="ECO:0007669"/>
    <property type="project" value="UniProtKB-UniRule"/>
</dbReference>
<organism evidence="12 13">
    <name type="scientific">Mesotoga infera</name>
    <dbReference type="NCBI Taxonomy" id="1236046"/>
    <lineage>
        <taxon>Bacteria</taxon>
        <taxon>Thermotogati</taxon>
        <taxon>Thermotogota</taxon>
        <taxon>Thermotogae</taxon>
        <taxon>Kosmotogales</taxon>
        <taxon>Kosmotogaceae</taxon>
        <taxon>Mesotoga</taxon>
    </lineage>
</organism>
<dbReference type="Proteomes" id="UP000055014">
    <property type="component" value="Unassembled WGS sequence"/>
</dbReference>
<feature type="binding site" evidence="8">
    <location>
        <position position="198"/>
    </location>
    <ligand>
        <name>substrate</name>
    </ligand>
</feature>
<dbReference type="PANTHER" id="PTHR43757">
    <property type="entry name" value="AMINOMETHYLTRANSFERASE"/>
    <property type="match status" value="1"/>
</dbReference>
<dbReference type="EC" id="2.1.2.10" evidence="2 7"/>
<evidence type="ECO:0000259" key="9">
    <source>
        <dbReference type="Pfam" id="PF01571"/>
    </source>
</evidence>
<dbReference type="GO" id="GO:0005829">
    <property type="term" value="C:cytosol"/>
    <property type="evidence" value="ECO:0007669"/>
    <property type="project" value="TreeGrafter"/>
</dbReference>
<dbReference type="PANTHER" id="PTHR43757:SF2">
    <property type="entry name" value="AMINOMETHYLTRANSFERASE, MITOCHONDRIAL"/>
    <property type="match status" value="1"/>
</dbReference>
<dbReference type="SUPFAM" id="SSF103025">
    <property type="entry name" value="Folate-binding domain"/>
    <property type="match status" value="1"/>
</dbReference>